<protein>
    <recommendedName>
        <fullName evidence="8">Peptidase S54 rhomboid domain-containing protein</fullName>
    </recommendedName>
</protein>
<keyword evidence="6 7" id="KW-0472">Membrane</keyword>
<evidence type="ECO:0000259" key="8">
    <source>
        <dbReference type="Pfam" id="PF01694"/>
    </source>
</evidence>
<feature type="transmembrane region" description="Helical" evidence="7">
    <location>
        <begin position="97"/>
        <end position="115"/>
    </location>
</feature>
<dbReference type="InterPro" id="IPR022764">
    <property type="entry name" value="Peptidase_S54_rhomboid_dom"/>
</dbReference>
<dbReference type="KEGG" id="sphj:BSL82_06300"/>
<reference evidence="10" key="1">
    <citation type="submission" date="2016-11" db="EMBL/GenBank/DDBJ databases">
        <title>Complete Genome Sequence of alachlor-degrading Sphingomonas sp. strain JJ-A5.</title>
        <authorList>
            <person name="Lee H."/>
            <person name="Ka J.-O."/>
        </authorList>
    </citation>
    <scope>NUCLEOTIDE SEQUENCE [LARGE SCALE GENOMIC DNA]</scope>
    <source>
        <strain evidence="10">JJ-A5</strain>
    </source>
</reference>
<evidence type="ECO:0000313" key="9">
    <source>
        <dbReference type="EMBL" id="API58969.1"/>
    </source>
</evidence>
<evidence type="ECO:0000256" key="1">
    <source>
        <dbReference type="ARBA" id="ARBA00004141"/>
    </source>
</evidence>
<gene>
    <name evidence="9" type="ORF">BSL82_06300</name>
</gene>
<dbReference type="InterPro" id="IPR050925">
    <property type="entry name" value="Rhomboid_protease_S54"/>
</dbReference>
<sequence length="208" mass="21538">MMLPAPRVTQGIAWATIAAFVLLFVSGSGAREAYAYMAGLVPARISGTITVPGGFPIILTPITATLLHGSIAHLGFNMVMFYYLGRMVEGVLGSGRLLILYVAGAYAAAFAEYIVSPESTVPVIGASGAVSAVLGAYAIYFGNRTAPSGRFLSSETRTVLWLAAAWIGLQLLIGLVLNGPQGGIAIWAHIGGFIAGLVLAKPLATLRA</sequence>
<dbReference type="InterPro" id="IPR035952">
    <property type="entry name" value="Rhomboid-like_sf"/>
</dbReference>
<organism evidence="9 10">
    <name type="scientific">Tardibacter chloracetimidivorans</name>
    <dbReference type="NCBI Taxonomy" id="1921510"/>
    <lineage>
        <taxon>Bacteria</taxon>
        <taxon>Pseudomonadati</taxon>
        <taxon>Pseudomonadota</taxon>
        <taxon>Alphaproteobacteria</taxon>
        <taxon>Sphingomonadales</taxon>
        <taxon>Sphingomonadaceae</taxon>
        <taxon>Tardibacter</taxon>
    </lineage>
</organism>
<keyword evidence="4" id="KW-0378">Hydrolase</keyword>
<feature type="transmembrane region" description="Helical" evidence="7">
    <location>
        <begin position="121"/>
        <end position="139"/>
    </location>
</feature>
<evidence type="ECO:0000256" key="4">
    <source>
        <dbReference type="ARBA" id="ARBA00022801"/>
    </source>
</evidence>
<name>A0A1L3ZTQ5_9SPHN</name>
<keyword evidence="3 7" id="KW-0812">Transmembrane</keyword>
<feature type="transmembrane region" description="Helical" evidence="7">
    <location>
        <begin position="184"/>
        <end position="204"/>
    </location>
</feature>
<dbReference type="SUPFAM" id="SSF144091">
    <property type="entry name" value="Rhomboid-like"/>
    <property type="match status" value="1"/>
</dbReference>
<evidence type="ECO:0000313" key="10">
    <source>
        <dbReference type="Proteomes" id="UP000182063"/>
    </source>
</evidence>
<dbReference type="EMBL" id="CP018221">
    <property type="protein sequence ID" value="API58969.1"/>
    <property type="molecule type" value="Genomic_DNA"/>
</dbReference>
<feature type="transmembrane region" description="Helical" evidence="7">
    <location>
        <begin position="59"/>
        <end position="85"/>
    </location>
</feature>
<dbReference type="PANTHER" id="PTHR43731:SF14">
    <property type="entry name" value="PRESENILIN-ASSOCIATED RHOMBOID-LIKE PROTEIN, MITOCHONDRIAL"/>
    <property type="match status" value="1"/>
</dbReference>
<evidence type="ECO:0000256" key="7">
    <source>
        <dbReference type="SAM" id="Phobius"/>
    </source>
</evidence>
<dbReference type="AlphaFoldDB" id="A0A1L3ZTQ5"/>
<feature type="transmembrane region" description="Helical" evidence="7">
    <location>
        <begin position="159"/>
        <end position="178"/>
    </location>
</feature>
<evidence type="ECO:0000256" key="3">
    <source>
        <dbReference type="ARBA" id="ARBA00022692"/>
    </source>
</evidence>
<dbReference type="PANTHER" id="PTHR43731">
    <property type="entry name" value="RHOMBOID PROTEASE"/>
    <property type="match status" value="1"/>
</dbReference>
<dbReference type="GO" id="GO:0016020">
    <property type="term" value="C:membrane"/>
    <property type="evidence" value="ECO:0007669"/>
    <property type="project" value="UniProtKB-SubCell"/>
</dbReference>
<feature type="domain" description="Peptidase S54 rhomboid" evidence="8">
    <location>
        <begin position="62"/>
        <end position="201"/>
    </location>
</feature>
<dbReference type="Gene3D" id="1.20.1540.10">
    <property type="entry name" value="Rhomboid-like"/>
    <property type="match status" value="1"/>
</dbReference>
<keyword evidence="5 7" id="KW-1133">Transmembrane helix</keyword>
<dbReference type="Pfam" id="PF01694">
    <property type="entry name" value="Rhomboid"/>
    <property type="match status" value="1"/>
</dbReference>
<comment type="subcellular location">
    <subcellularLocation>
        <location evidence="1">Membrane</location>
        <topology evidence="1">Multi-pass membrane protein</topology>
    </subcellularLocation>
</comment>
<comment type="similarity">
    <text evidence="2">Belongs to the peptidase S54 family.</text>
</comment>
<evidence type="ECO:0000256" key="5">
    <source>
        <dbReference type="ARBA" id="ARBA00022989"/>
    </source>
</evidence>
<evidence type="ECO:0000256" key="6">
    <source>
        <dbReference type="ARBA" id="ARBA00023136"/>
    </source>
</evidence>
<keyword evidence="10" id="KW-1185">Reference proteome</keyword>
<dbReference type="GO" id="GO:0004252">
    <property type="term" value="F:serine-type endopeptidase activity"/>
    <property type="evidence" value="ECO:0007669"/>
    <property type="project" value="InterPro"/>
</dbReference>
<evidence type="ECO:0000256" key="2">
    <source>
        <dbReference type="ARBA" id="ARBA00009045"/>
    </source>
</evidence>
<dbReference type="STRING" id="1921510.BSL82_06300"/>
<dbReference type="Proteomes" id="UP000182063">
    <property type="component" value="Chromosome"/>
</dbReference>
<accession>A0A1L3ZTQ5</accession>
<proteinExistence type="inferred from homology"/>